<dbReference type="Proteomes" id="UP000236291">
    <property type="component" value="Unassembled WGS sequence"/>
</dbReference>
<reference evidence="2 3" key="1">
    <citation type="journal article" date="2014" name="Am. J. Bot.">
        <title>Genome assembly and annotation for red clover (Trifolium pratense; Fabaceae).</title>
        <authorList>
            <person name="Istvanek J."/>
            <person name="Jaros M."/>
            <person name="Krenek A."/>
            <person name="Repkova J."/>
        </authorList>
    </citation>
    <scope>NUCLEOTIDE SEQUENCE [LARGE SCALE GENOMIC DNA]</scope>
    <source>
        <strain evidence="3">cv. Tatra</strain>
        <tissue evidence="2">Young leaves</tissue>
    </source>
</reference>
<comment type="caution">
    <text evidence="2">The sequence shown here is derived from an EMBL/GenBank/DDBJ whole genome shotgun (WGS) entry which is preliminary data.</text>
</comment>
<keyword evidence="1" id="KW-0732">Signal</keyword>
<reference evidence="2 3" key="2">
    <citation type="journal article" date="2017" name="Front. Plant Sci.">
        <title>Gene Classification and Mining of Molecular Markers Useful in Red Clover (Trifolium pratense) Breeding.</title>
        <authorList>
            <person name="Istvanek J."/>
            <person name="Dluhosova J."/>
            <person name="Dluhos P."/>
            <person name="Patkova L."/>
            <person name="Nedelnik J."/>
            <person name="Repkova J."/>
        </authorList>
    </citation>
    <scope>NUCLEOTIDE SEQUENCE [LARGE SCALE GENOMIC DNA]</scope>
    <source>
        <strain evidence="3">cv. Tatra</strain>
        <tissue evidence="2">Young leaves</tissue>
    </source>
</reference>
<organism evidence="2 3">
    <name type="scientific">Trifolium pratense</name>
    <name type="common">Red clover</name>
    <dbReference type="NCBI Taxonomy" id="57577"/>
    <lineage>
        <taxon>Eukaryota</taxon>
        <taxon>Viridiplantae</taxon>
        <taxon>Streptophyta</taxon>
        <taxon>Embryophyta</taxon>
        <taxon>Tracheophyta</taxon>
        <taxon>Spermatophyta</taxon>
        <taxon>Magnoliopsida</taxon>
        <taxon>eudicotyledons</taxon>
        <taxon>Gunneridae</taxon>
        <taxon>Pentapetalae</taxon>
        <taxon>rosids</taxon>
        <taxon>fabids</taxon>
        <taxon>Fabales</taxon>
        <taxon>Fabaceae</taxon>
        <taxon>Papilionoideae</taxon>
        <taxon>50 kb inversion clade</taxon>
        <taxon>NPAAA clade</taxon>
        <taxon>Hologalegina</taxon>
        <taxon>IRL clade</taxon>
        <taxon>Trifolieae</taxon>
        <taxon>Trifolium</taxon>
    </lineage>
</organism>
<sequence length="105" mass="11618">MEEAKQSLFVVVLWSIWCVHNASIWENKQANLVSTCMLASDLIRDYNWCSNALVPSLLPTRVLSWEKPPVTWLTCNVGGALFKTAGKFGIATTLKQALSLALSYG</sequence>
<evidence type="ECO:0000313" key="2">
    <source>
        <dbReference type="EMBL" id="PNX83254.1"/>
    </source>
</evidence>
<evidence type="ECO:0000313" key="3">
    <source>
        <dbReference type="Proteomes" id="UP000236291"/>
    </source>
</evidence>
<evidence type="ECO:0000256" key="1">
    <source>
        <dbReference type="SAM" id="SignalP"/>
    </source>
</evidence>
<name>A0A2K3LXJ2_TRIPR</name>
<gene>
    <name evidence="2" type="ORF">L195_g039294</name>
</gene>
<protein>
    <submittedName>
        <fullName evidence="2">Uncharacterized protein</fullName>
    </submittedName>
</protein>
<accession>A0A2K3LXJ2</accession>
<proteinExistence type="predicted"/>
<dbReference type="EMBL" id="ASHM01043724">
    <property type="protein sequence ID" value="PNX83254.1"/>
    <property type="molecule type" value="Genomic_DNA"/>
</dbReference>
<feature type="chain" id="PRO_5014360806" evidence="1">
    <location>
        <begin position="25"/>
        <end position="105"/>
    </location>
</feature>
<dbReference type="AlphaFoldDB" id="A0A2K3LXJ2"/>
<feature type="signal peptide" evidence="1">
    <location>
        <begin position="1"/>
        <end position="24"/>
    </location>
</feature>